<gene>
    <name evidence="1" type="ORF">PGTG_19154</name>
</gene>
<dbReference type="GeneID" id="10543203"/>
<dbReference type="KEGG" id="pgr:PGTG_19154"/>
<dbReference type="AlphaFoldDB" id="E3L9B3"/>
<dbReference type="VEuPathDB" id="FungiDB:PGTG_19154"/>
<sequence>MEEFCSHRWVVERDRGAQVDGGVYGALGVTSFGLTLIRSVTKVAQTWLTELKGTVSQRLNRWSSCNSVSGRAKKNLLLYPSDWSSKACGVDRKAQTPWSSR</sequence>
<dbReference type="RefSeq" id="XP_003337557.1">
    <property type="nucleotide sequence ID" value="XM_003337509.1"/>
</dbReference>
<accession>E3L9B3</accession>
<reference evidence="2" key="2">
    <citation type="journal article" date="2011" name="Proc. Natl. Acad. Sci. U.S.A.">
        <title>Obligate biotrophy features unraveled by the genomic analysis of rust fungi.</title>
        <authorList>
            <person name="Duplessis S."/>
            <person name="Cuomo C.A."/>
            <person name="Lin Y.-C."/>
            <person name="Aerts A."/>
            <person name="Tisserant E."/>
            <person name="Veneault-Fourrey C."/>
            <person name="Joly D.L."/>
            <person name="Hacquard S."/>
            <person name="Amselem J."/>
            <person name="Cantarel B.L."/>
            <person name="Chiu R."/>
            <person name="Coutinho P.M."/>
            <person name="Feau N."/>
            <person name="Field M."/>
            <person name="Frey P."/>
            <person name="Gelhaye E."/>
            <person name="Goldberg J."/>
            <person name="Grabherr M.G."/>
            <person name="Kodira C.D."/>
            <person name="Kohler A."/>
            <person name="Kuees U."/>
            <person name="Lindquist E.A."/>
            <person name="Lucas S.M."/>
            <person name="Mago R."/>
            <person name="Mauceli E."/>
            <person name="Morin E."/>
            <person name="Murat C."/>
            <person name="Pangilinan J.L."/>
            <person name="Park R."/>
            <person name="Pearson M."/>
            <person name="Quesneville H."/>
            <person name="Rouhier N."/>
            <person name="Sakthikumar S."/>
            <person name="Salamov A.A."/>
            <person name="Schmutz J."/>
            <person name="Selles B."/>
            <person name="Shapiro H."/>
            <person name="Tanguay P."/>
            <person name="Tuskan G.A."/>
            <person name="Henrissat B."/>
            <person name="Van de Peer Y."/>
            <person name="Rouze P."/>
            <person name="Ellis J.G."/>
            <person name="Dodds P.N."/>
            <person name="Schein J.E."/>
            <person name="Zhong S."/>
            <person name="Hamelin R.C."/>
            <person name="Grigoriev I.V."/>
            <person name="Szabo L.J."/>
            <person name="Martin F."/>
        </authorList>
    </citation>
    <scope>NUCLEOTIDE SEQUENCE [LARGE SCALE GENOMIC DNA]</scope>
    <source>
        <strain evidence="2">CRL 75-36-700-3 / race SCCL</strain>
    </source>
</reference>
<dbReference type="InParanoid" id="E3L9B3"/>
<proteinExistence type="predicted"/>
<dbReference type="Proteomes" id="UP000008783">
    <property type="component" value="Unassembled WGS sequence"/>
</dbReference>
<reference key="1">
    <citation type="submission" date="2007-01" db="EMBL/GenBank/DDBJ databases">
        <title>The Genome Sequence of Puccinia graminis f. sp. tritici Strain CRL 75-36-700-3.</title>
        <authorList>
            <consortium name="The Broad Institute Genome Sequencing Platform"/>
            <person name="Birren B."/>
            <person name="Lander E."/>
            <person name="Galagan J."/>
            <person name="Nusbaum C."/>
            <person name="Devon K."/>
            <person name="Cuomo C."/>
            <person name="Jaffe D."/>
            <person name="Butler J."/>
            <person name="Alvarez P."/>
            <person name="Gnerre S."/>
            <person name="Grabherr M."/>
            <person name="Mauceli E."/>
            <person name="Brockman W."/>
            <person name="Young S."/>
            <person name="LaButti K."/>
            <person name="Sykes S."/>
            <person name="DeCaprio D."/>
            <person name="Crawford M."/>
            <person name="Koehrsen M."/>
            <person name="Engels R."/>
            <person name="Montgomery P."/>
            <person name="Pearson M."/>
            <person name="Howarth C."/>
            <person name="Larson L."/>
            <person name="White J."/>
            <person name="Zeng Q."/>
            <person name="Kodira C."/>
            <person name="Yandava C."/>
            <person name="Alvarado L."/>
            <person name="O'Leary S."/>
            <person name="Szabo L."/>
            <person name="Dean R."/>
            <person name="Schein J."/>
        </authorList>
    </citation>
    <scope>NUCLEOTIDE SEQUENCE</scope>
    <source>
        <strain>CRL 75-36-700-3</strain>
    </source>
</reference>
<dbReference type="EMBL" id="DS178383">
    <property type="protein sequence ID" value="EFP93138.1"/>
    <property type="molecule type" value="Genomic_DNA"/>
</dbReference>
<keyword evidence="2" id="KW-1185">Reference proteome</keyword>
<protein>
    <submittedName>
        <fullName evidence="1">Uncharacterized protein</fullName>
    </submittedName>
</protein>
<dbReference type="HOGENOM" id="CLU_2293047_0_0_1"/>
<evidence type="ECO:0000313" key="1">
    <source>
        <dbReference type="EMBL" id="EFP93138.1"/>
    </source>
</evidence>
<organism evidence="1 2">
    <name type="scientific">Puccinia graminis f. sp. tritici (strain CRL 75-36-700-3 / race SCCL)</name>
    <name type="common">Black stem rust fungus</name>
    <dbReference type="NCBI Taxonomy" id="418459"/>
    <lineage>
        <taxon>Eukaryota</taxon>
        <taxon>Fungi</taxon>
        <taxon>Dikarya</taxon>
        <taxon>Basidiomycota</taxon>
        <taxon>Pucciniomycotina</taxon>
        <taxon>Pucciniomycetes</taxon>
        <taxon>Pucciniales</taxon>
        <taxon>Pucciniaceae</taxon>
        <taxon>Puccinia</taxon>
    </lineage>
</organism>
<evidence type="ECO:0000313" key="2">
    <source>
        <dbReference type="Proteomes" id="UP000008783"/>
    </source>
</evidence>
<name>E3L9B3_PUCGT</name>